<dbReference type="RefSeq" id="WP_239137943.1">
    <property type="nucleotide sequence ID" value="NZ_BOOU01000101.1"/>
</dbReference>
<gene>
    <name evidence="1" type="ORF">Sru01_65560</name>
</gene>
<dbReference type="InterPro" id="IPR010982">
    <property type="entry name" value="Lambda_DNA-bd_dom_sf"/>
</dbReference>
<proteinExistence type="predicted"/>
<evidence type="ECO:0008006" key="3">
    <source>
        <dbReference type="Google" id="ProtNLM"/>
    </source>
</evidence>
<comment type="caution">
    <text evidence="1">The sequence shown here is derived from an EMBL/GenBank/DDBJ whole genome shotgun (WGS) entry which is preliminary data.</text>
</comment>
<dbReference type="CDD" id="cd00093">
    <property type="entry name" value="HTH_XRE"/>
    <property type="match status" value="1"/>
</dbReference>
<reference evidence="1" key="1">
    <citation type="submission" date="2021-01" db="EMBL/GenBank/DDBJ databases">
        <title>Whole genome shotgun sequence of Sphaerisporangium rufum NBRC 109079.</title>
        <authorList>
            <person name="Komaki H."/>
            <person name="Tamura T."/>
        </authorList>
    </citation>
    <scope>NUCLEOTIDE SEQUENCE</scope>
    <source>
        <strain evidence="1">NBRC 109079</strain>
    </source>
</reference>
<dbReference type="SUPFAM" id="SSF48452">
    <property type="entry name" value="TPR-like"/>
    <property type="match status" value="1"/>
</dbReference>
<keyword evidence="2" id="KW-1185">Reference proteome</keyword>
<evidence type="ECO:0000313" key="1">
    <source>
        <dbReference type="EMBL" id="GII81574.1"/>
    </source>
</evidence>
<name>A0A919R8W9_9ACTN</name>
<dbReference type="Proteomes" id="UP000655287">
    <property type="component" value="Unassembled WGS sequence"/>
</dbReference>
<dbReference type="GO" id="GO:0003677">
    <property type="term" value="F:DNA binding"/>
    <property type="evidence" value="ECO:0007669"/>
    <property type="project" value="InterPro"/>
</dbReference>
<evidence type="ECO:0000313" key="2">
    <source>
        <dbReference type="Proteomes" id="UP000655287"/>
    </source>
</evidence>
<sequence>MEDVPVWAARLRAERRNRLWSQREMARRLCDAADDHTRVRLPERDSIVRLMKDWEAGRHRPADPYALLYCRVFDMDERELFNEGGPRPRRLPADVLKDLLGQENPLGRVTKRKARRVSSEAVADLMSRAHGLRLADDVLAGGDLIRPAFRELDTAVRLYRESTHTEAVGHTLLVAVGEIAQIAGWVASDAGLPDQAARTYRLGISAAHEAGDGVLESNLVGSLAYQVANSENPGESIELAHAALDAAGPDAPARARALCWDRLAWAYARNGQAQATMRALGEADQALAGDTPRDDPGYLYWVDAGELRIMKARAFTELRRPLRAVPLLTDVLSRYDATHARELALYLSWLAVALADANEPEEAAQVTERMLDVSADVASNRTAERTRVVLARLRPHSDVPQVRDLLSRMPAR</sequence>
<organism evidence="1 2">
    <name type="scientific">Sphaerisporangium rufum</name>
    <dbReference type="NCBI Taxonomy" id="1381558"/>
    <lineage>
        <taxon>Bacteria</taxon>
        <taxon>Bacillati</taxon>
        <taxon>Actinomycetota</taxon>
        <taxon>Actinomycetes</taxon>
        <taxon>Streptosporangiales</taxon>
        <taxon>Streptosporangiaceae</taxon>
        <taxon>Sphaerisporangium</taxon>
    </lineage>
</organism>
<dbReference type="InterPro" id="IPR001387">
    <property type="entry name" value="Cro/C1-type_HTH"/>
</dbReference>
<dbReference type="InterPro" id="IPR011990">
    <property type="entry name" value="TPR-like_helical_dom_sf"/>
</dbReference>
<dbReference type="AlphaFoldDB" id="A0A919R8W9"/>
<dbReference type="Gene3D" id="1.10.260.40">
    <property type="entry name" value="lambda repressor-like DNA-binding domains"/>
    <property type="match status" value="1"/>
</dbReference>
<dbReference type="EMBL" id="BOOU01000101">
    <property type="protein sequence ID" value="GII81574.1"/>
    <property type="molecule type" value="Genomic_DNA"/>
</dbReference>
<accession>A0A919R8W9</accession>
<protein>
    <recommendedName>
        <fullName evidence="3">XRE family transcriptional regulator</fullName>
    </recommendedName>
</protein>